<proteinExistence type="predicted"/>
<protein>
    <submittedName>
        <fullName evidence="1">Uncharacterized protein</fullName>
    </submittedName>
</protein>
<gene>
    <name evidence="1" type="ORF">L2749_03550</name>
</gene>
<organism evidence="1 2">
    <name type="scientific">Shewanella algicola</name>
    <dbReference type="NCBI Taxonomy" id="640633"/>
    <lineage>
        <taxon>Bacteria</taxon>
        <taxon>Pseudomonadati</taxon>
        <taxon>Pseudomonadota</taxon>
        <taxon>Gammaproteobacteria</taxon>
        <taxon>Alteromonadales</taxon>
        <taxon>Shewanellaceae</taxon>
        <taxon>Shewanella</taxon>
    </lineage>
</organism>
<dbReference type="EMBL" id="JAKILJ010000005">
    <property type="protein sequence ID" value="MCL1104333.1"/>
    <property type="molecule type" value="Genomic_DNA"/>
</dbReference>
<accession>A0A9X2CB93</accession>
<dbReference type="RefSeq" id="WP_188924086.1">
    <property type="nucleotide sequence ID" value="NZ_BMQI01000006.1"/>
</dbReference>
<keyword evidence="2" id="KW-1185">Reference proteome</keyword>
<comment type="caution">
    <text evidence="1">The sequence shown here is derived from an EMBL/GenBank/DDBJ whole genome shotgun (WGS) entry which is preliminary data.</text>
</comment>
<reference evidence="1" key="1">
    <citation type="submission" date="2022-01" db="EMBL/GenBank/DDBJ databases">
        <title>Whole genome-based taxonomy of the Shewanellaceae.</title>
        <authorList>
            <person name="Martin-Rodriguez A.J."/>
        </authorList>
    </citation>
    <scope>NUCLEOTIDE SEQUENCE</scope>
    <source>
        <strain evidence="1">DSM 23803</strain>
    </source>
</reference>
<dbReference type="AlphaFoldDB" id="A0A9X2CB93"/>
<evidence type="ECO:0000313" key="2">
    <source>
        <dbReference type="Proteomes" id="UP001139408"/>
    </source>
</evidence>
<dbReference type="Proteomes" id="UP001139408">
    <property type="component" value="Unassembled WGS sequence"/>
</dbReference>
<evidence type="ECO:0000313" key="1">
    <source>
        <dbReference type="EMBL" id="MCL1104333.1"/>
    </source>
</evidence>
<sequence length="159" mass="17994">MKVSDLQNVFIEELKILLTDWKFVKSQRHFKKNEGDVNWYLHISCINHINDFDAVGNVAVEFKAGNERICIVGAELGNIEGIGQHRFQISNSAEATSSALGIHEYFKEHGLPFLYKYSDPSEVVSTLQKGGTEAMLISPLLNKHQDQINQLSSHYELSM</sequence>
<name>A0A9X2CB93_9GAMM</name>